<dbReference type="GO" id="GO:0046872">
    <property type="term" value="F:metal ion binding"/>
    <property type="evidence" value="ECO:0007669"/>
    <property type="project" value="UniProtKB-KW"/>
</dbReference>
<keyword evidence="4 6" id="KW-0378">Hydrolase</keyword>
<dbReference type="PROSITE" id="PS00893">
    <property type="entry name" value="NUDIX_BOX"/>
    <property type="match status" value="1"/>
</dbReference>
<proteinExistence type="inferred from homology"/>
<protein>
    <submittedName>
        <fullName evidence="8">Nucleoside triphosphatase YtkD</fullName>
    </submittedName>
</protein>
<comment type="similarity">
    <text evidence="2 6">Belongs to the Nudix hydrolase family.</text>
</comment>
<dbReference type="PANTHER" id="PTHR43758">
    <property type="entry name" value="7,8-DIHYDRO-8-OXOGUANINE TRIPHOSPHATASE"/>
    <property type="match status" value="1"/>
</dbReference>
<dbReference type="Gene3D" id="3.90.79.10">
    <property type="entry name" value="Nucleoside Triphosphate Pyrophosphohydrolase"/>
    <property type="match status" value="1"/>
</dbReference>
<evidence type="ECO:0000256" key="3">
    <source>
        <dbReference type="ARBA" id="ARBA00022723"/>
    </source>
</evidence>
<evidence type="ECO:0000256" key="1">
    <source>
        <dbReference type="ARBA" id="ARBA00001946"/>
    </source>
</evidence>
<accession>A0A942YGV6</accession>
<evidence type="ECO:0000256" key="5">
    <source>
        <dbReference type="ARBA" id="ARBA00022842"/>
    </source>
</evidence>
<feature type="domain" description="Nudix hydrolase" evidence="7">
    <location>
        <begin position="6"/>
        <end position="161"/>
    </location>
</feature>
<dbReference type="EMBL" id="JAGYPG010000001">
    <property type="protein sequence ID" value="MBS4195109.1"/>
    <property type="molecule type" value="Genomic_DNA"/>
</dbReference>
<gene>
    <name evidence="8" type="primary">ytkD</name>
    <name evidence="8" type="ORF">KHA97_08460</name>
</gene>
<dbReference type="InterPro" id="IPR020084">
    <property type="entry name" value="NUDIX_hydrolase_CS"/>
</dbReference>
<comment type="caution">
    <text evidence="8">The sequence shown here is derived from an EMBL/GenBank/DDBJ whole genome shotgun (WGS) entry which is preliminary data.</text>
</comment>
<dbReference type="InterPro" id="IPR014078">
    <property type="entry name" value="Nudix_YtkD"/>
</dbReference>
<sequence>MLEFFDTNGNKVVFSFEKNAFPLEVRHVLVLSRYKGEWLLTEHPIRGLEFPGGKVESGESIEEAAKREVNEETGGVAESLDYIGEYYVEDKQNIPFVKAVFYAEIRTLEKRDHFMETNGPVLKGGNLVEELMNPEYSFIMKDKVVSLAIGKIIEKYGDCLI</sequence>
<dbReference type="PROSITE" id="PS51462">
    <property type="entry name" value="NUDIX"/>
    <property type="match status" value="1"/>
</dbReference>
<dbReference type="GO" id="GO:0005737">
    <property type="term" value="C:cytoplasm"/>
    <property type="evidence" value="ECO:0007669"/>
    <property type="project" value="TreeGrafter"/>
</dbReference>
<comment type="cofactor">
    <cofactor evidence="1">
        <name>Mg(2+)</name>
        <dbReference type="ChEBI" id="CHEBI:18420"/>
    </cofactor>
</comment>
<dbReference type="GO" id="GO:0016818">
    <property type="term" value="F:hydrolase activity, acting on acid anhydrides, in phosphorus-containing anhydrides"/>
    <property type="evidence" value="ECO:0007669"/>
    <property type="project" value="TreeGrafter"/>
</dbReference>
<keyword evidence="3" id="KW-0479">Metal-binding</keyword>
<dbReference type="RefSeq" id="WP_213124241.1">
    <property type="nucleotide sequence ID" value="NZ_JAGYPG010000001.1"/>
</dbReference>
<dbReference type="Pfam" id="PF00293">
    <property type="entry name" value="NUDIX"/>
    <property type="match status" value="1"/>
</dbReference>
<keyword evidence="9" id="KW-1185">Reference proteome</keyword>
<evidence type="ECO:0000259" key="7">
    <source>
        <dbReference type="PROSITE" id="PS51462"/>
    </source>
</evidence>
<evidence type="ECO:0000313" key="8">
    <source>
        <dbReference type="EMBL" id="MBS4195109.1"/>
    </source>
</evidence>
<dbReference type="NCBIfam" id="TIGR02705">
    <property type="entry name" value="nudix_YtkD"/>
    <property type="match status" value="1"/>
</dbReference>
<evidence type="ECO:0000313" key="9">
    <source>
        <dbReference type="Proteomes" id="UP000681414"/>
    </source>
</evidence>
<evidence type="ECO:0000256" key="6">
    <source>
        <dbReference type="RuleBase" id="RU003476"/>
    </source>
</evidence>
<dbReference type="PANTHER" id="PTHR43758:SF8">
    <property type="entry name" value="8-OXO-DGTP DIPHOSPHATASE YTKD-RELATED"/>
    <property type="match status" value="1"/>
</dbReference>
<dbReference type="Proteomes" id="UP000681414">
    <property type="component" value="Unassembled WGS sequence"/>
</dbReference>
<reference evidence="8 9" key="1">
    <citation type="submission" date="2021-05" db="EMBL/GenBank/DDBJ databases">
        <title>Novel Bacillus species.</title>
        <authorList>
            <person name="Liu G."/>
        </authorList>
    </citation>
    <scope>NUCLEOTIDE SEQUENCE [LARGE SCALE GENOMIC DNA]</scope>
    <source>
        <strain evidence="9">FJAT-49780</strain>
    </source>
</reference>
<dbReference type="InterPro" id="IPR015797">
    <property type="entry name" value="NUDIX_hydrolase-like_dom_sf"/>
</dbReference>
<dbReference type="SUPFAM" id="SSF55811">
    <property type="entry name" value="Nudix"/>
    <property type="match status" value="1"/>
</dbReference>
<dbReference type="AlphaFoldDB" id="A0A942YGV6"/>
<dbReference type="InterPro" id="IPR020476">
    <property type="entry name" value="Nudix_hydrolase"/>
</dbReference>
<dbReference type="PRINTS" id="PR00502">
    <property type="entry name" value="NUDIXFAMILY"/>
</dbReference>
<evidence type="ECO:0000256" key="4">
    <source>
        <dbReference type="ARBA" id="ARBA00022801"/>
    </source>
</evidence>
<dbReference type="CDD" id="cd04665">
    <property type="entry name" value="NUDIX_RppH"/>
    <property type="match status" value="1"/>
</dbReference>
<dbReference type="InterPro" id="IPR000086">
    <property type="entry name" value="NUDIX_hydrolase_dom"/>
</dbReference>
<name>A0A942YGV6_9BACI</name>
<keyword evidence="5" id="KW-0460">Magnesium</keyword>
<organism evidence="8 9">
    <name type="scientific">Lederbergia citri</name>
    <dbReference type="NCBI Taxonomy" id="2833580"/>
    <lineage>
        <taxon>Bacteria</taxon>
        <taxon>Bacillati</taxon>
        <taxon>Bacillota</taxon>
        <taxon>Bacilli</taxon>
        <taxon>Bacillales</taxon>
        <taxon>Bacillaceae</taxon>
        <taxon>Lederbergia</taxon>
    </lineage>
</organism>
<evidence type="ECO:0000256" key="2">
    <source>
        <dbReference type="ARBA" id="ARBA00005582"/>
    </source>
</evidence>